<evidence type="ECO:0000313" key="1">
    <source>
        <dbReference type="EMBL" id="KAJ0048156.1"/>
    </source>
</evidence>
<name>A0ACC0ZAI2_9ROSI</name>
<dbReference type="EMBL" id="CM047737">
    <property type="protein sequence ID" value="KAJ0048156.1"/>
    <property type="molecule type" value="Genomic_DNA"/>
</dbReference>
<accession>A0ACC0ZAI2</accession>
<proteinExistence type="predicted"/>
<comment type="caution">
    <text evidence="1">The sequence shown here is derived from an EMBL/GenBank/DDBJ whole genome shotgun (WGS) entry which is preliminary data.</text>
</comment>
<keyword evidence="2" id="KW-1185">Reference proteome</keyword>
<protein>
    <submittedName>
        <fullName evidence="1">Uncharacterized protein</fullName>
    </submittedName>
</protein>
<organism evidence="1 2">
    <name type="scientific">Pistacia integerrima</name>
    <dbReference type="NCBI Taxonomy" id="434235"/>
    <lineage>
        <taxon>Eukaryota</taxon>
        <taxon>Viridiplantae</taxon>
        <taxon>Streptophyta</taxon>
        <taxon>Embryophyta</taxon>
        <taxon>Tracheophyta</taxon>
        <taxon>Spermatophyta</taxon>
        <taxon>Magnoliopsida</taxon>
        <taxon>eudicotyledons</taxon>
        <taxon>Gunneridae</taxon>
        <taxon>Pentapetalae</taxon>
        <taxon>rosids</taxon>
        <taxon>malvids</taxon>
        <taxon>Sapindales</taxon>
        <taxon>Anacardiaceae</taxon>
        <taxon>Pistacia</taxon>
    </lineage>
</organism>
<reference evidence="2" key="1">
    <citation type="journal article" date="2023" name="G3 (Bethesda)">
        <title>Genome assembly and association tests identify interacting loci associated with vigor, precocity, and sex in interspecific pistachio rootstocks.</title>
        <authorList>
            <person name="Palmer W."/>
            <person name="Jacygrad E."/>
            <person name="Sagayaradj S."/>
            <person name="Cavanaugh K."/>
            <person name="Han R."/>
            <person name="Bertier L."/>
            <person name="Beede B."/>
            <person name="Kafkas S."/>
            <person name="Golino D."/>
            <person name="Preece J."/>
            <person name="Michelmore R."/>
        </authorList>
    </citation>
    <scope>NUCLEOTIDE SEQUENCE [LARGE SCALE GENOMIC DNA]</scope>
</reference>
<dbReference type="Proteomes" id="UP001163603">
    <property type="component" value="Chromosome 2"/>
</dbReference>
<sequence length="84" mass="9237">MLVELELIVTLSNRPGRVTTPTPSRPTAITPLTAISRRRVKLKALVTFPELLLSLQLIPAPMAVNTLLAPGMIENDLPFFSLFI</sequence>
<evidence type="ECO:0000313" key="2">
    <source>
        <dbReference type="Proteomes" id="UP001163603"/>
    </source>
</evidence>
<gene>
    <name evidence="1" type="ORF">Pint_16238</name>
</gene>